<reference evidence="7 8" key="1">
    <citation type="journal article" date="2023" name="Hortic Res">
        <title>Pangenome of water caltrop reveals structural variations and asymmetric subgenome divergence after allopolyploidization.</title>
        <authorList>
            <person name="Zhang X."/>
            <person name="Chen Y."/>
            <person name="Wang L."/>
            <person name="Yuan Y."/>
            <person name="Fang M."/>
            <person name="Shi L."/>
            <person name="Lu R."/>
            <person name="Comes H.P."/>
            <person name="Ma Y."/>
            <person name="Chen Y."/>
            <person name="Huang G."/>
            <person name="Zhou Y."/>
            <person name="Zheng Z."/>
            <person name="Qiu Y."/>
        </authorList>
    </citation>
    <scope>NUCLEOTIDE SEQUENCE [LARGE SCALE GENOMIC DNA]</scope>
    <source>
        <tissue evidence="7">Roots</tissue>
    </source>
</reference>
<evidence type="ECO:0000256" key="6">
    <source>
        <dbReference type="SAM" id="MobiDB-lite"/>
    </source>
</evidence>
<gene>
    <name evidence="7" type="ORF">SAY87_009754</name>
</gene>
<protein>
    <recommendedName>
        <fullName evidence="1">DNA-directed RNA polymerase</fullName>
        <ecNumber evidence="1">2.7.7.6</ecNumber>
    </recommendedName>
</protein>
<evidence type="ECO:0000256" key="1">
    <source>
        <dbReference type="ARBA" id="ARBA00012418"/>
    </source>
</evidence>
<comment type="caution">
    <text evidence="7">The sequence shown here is derived from an EMBL/GenBank/DDBJ whole genome shotgun (WGS) entry which is preliminary data.</text>
</comment>
<keyword evidence="5" id="KW-0804">Transcription</keyword>
<evidence type="ECO:0000313" key="8">
    <source>
        <dbReference type="Proteomes" id="UP001345219"/>
    </source>
</evidence>
<organism evidence="7 8">
    <name type="scientific">Trapa incisa</name>
    <dbReference type="NCBI Taxonomy" id="236973"/>
    <lineage>
        <taxon>Eukaryota</taxon>
        <taxon>Viridiplantae</taxon>
        <taxon>Streptophyta</taxon>
        <taxon>Embryophyta</taxon>
        <taxon>Tracheophyta</taxon>
        <taxon>Spermatophyta</taxon>
        <taxon>Magnoliopsida</taxon>
        <taxon>eudicotyledons</taxon>
        <taxon>Gunneridae</taxon>
        <taxon>Pentapetalae</taxon>
        <taxon>rosids</taxon>
        <taxon>malvids</taxon>
        <taxon>Myrtales</taxon>
        <taxon>Lythraceae</taxon>
        <taxon>Trapa</taxon>
    </lineage>
</organism>
<dbReference type="GO" id="GO:0000428">
    <property type="term" value="C:DNA-directed RNA polymerase complex"/>
    <property type="evidence" value="ECO:0007669"/>
    <property type="project" value="UniProtKB-KW"/>
</dbReference>
<dbReference type="EC" id="2.7.7.6" evidence="1"/>
<accession>A0AAN7JZA5</accession>
<dbReference type="GO" id="GO:0006351">
    <property type="term" value="P:DNA-templated transcription"/>
    <property type="evidence" value="ECO:0007669"/>
    <property type="project" value="InterPro"/>
</dbReference>
<name>A0AAN7JZA5_9MYRT</name>
<keyword evidence="3" id="KW-0808">Transferase</keyword>
<dbReference type="AlphaFoldDB" id="A0AAN7JZA5"/>
<evidence type="ECO:0000256" key="5">
    <source>
        <dbReference type="ARBA" id="ARBA00023163"/>
    </source>
</evidence>
<dbReference type="Proteomes" id="UP001345219">
    <property type="component" value="Chromosome 8"/>
</dbReference>
<evidence type="ECO:0000256" key="3">
    <source>
        <dbReference type="ARBA" id="ARBA00022679"/>
    </source>
</evidence>
<dbReference type="GO" id="GO:0003899">
    <property type="term" value="F:DNA-directed RNA polymerase activity"/>
    <property type="evidence" value="ECO:0007669"/>
    <property type="project" value="UniProtKB-EC"/>
</dbReference>
<dbReference type="EMBL" id="JAXIOK010000014">
    <property type="protein sequence ID" value="KAK4755997.1"/>
    <property type="molecule type" value="Genomic_DNA"/>
</dbReference>
<dbReference type="SUPFAM" id="SSF64484">
    <property type="entry name" value="beta and beta-prime subunits of DNA dependent RNA-polymerase"/>
    <property type="match status" value="1"/>
</dbReference>
<keyword evidence="2" id="KW-0240">DNA-directed RNA polymerase</keyword>
<keyword evidence="4" id="KW-0548">Nucleotidyltransferase</keyword>
<dbReference type="PANTHER" id="PTHR19376">
    <property type="entry name" value="DNA-DIRECTED RNA POLYMERASE"/>
    <property type="match status" value="1"/>
</dbReference>
<evidence type="ECO:0000256" key="4">
    <source>
        <dbReference type="ARBA" id="ARBA00022695"/>
    </source>
</evidence>
<dbReference type="PANTHER" id="PTHR19376:SF51">
    <property type="entry name" value="DNA-DIRECTED RNA POLYMERASE V SUBUNIT 1"/>
    <property type="match status" value="1"/>
</dbReference>
<sequence length="174" mass="19627">MDCCLPILHLIDTTWSVPYAVKQIEELHGIPCAFDQAVQNPRKCFERASEKSNTDSLSSVAASCSWGKPVAVGTGLKLDLLWDKTEVEQKHEEEIDVYGFLHMVRDKGFVNGFGHRLSPCREKPSFEDSELVNGTLNDGWTCLGWGKKCEGTEDSKSQNPWAPKEWRKNPDRTN</sequence>
<feature type="compositionally biased region" description="Basic and acidic residues" evidence="6">
    <location>
        <begin position="164"/>
        <end position="174"/>
    </location>
</feature>
<evidence type="ECO:0000256" key="2">
    <source>
        <dbReference type="ARBA" id="ARBA00022478"/>
    </source>
</evidence>
<evidence type="ECO:0000313" key="7">
    <source>
        <dbReference type="EMBL" id="KAK4755997.1"/>
    </source>
</evidence>
<dbReference type="InterPro" id="IPR045867">
    <property type="entry name" value="DNA-dir_RpoC_beta_prime"/>
</dbReference>
<feature type="region of interest" description="Disordered" evidence="6">
    <location>
        <begin position="150"/>
        <end position="174"/>
    </location>
</feature>
<proteinExistence type="predicted"/>
<keyword evidence="8" id="KW-1185">Reference proteome</keyword>